<dbReference type="OrthoDB" id="1935019at2759"/>
<dbReference type="KEGG" id="dzi:111282052"/>
<feature type="compositionally biased region" description="Polar residues" evidence="1">
    <location>
        <begin position="135"/>
        <end position="146"/>
    </location>
</feature>
<dbReference type="RefSeq" id="XP_022725693.1">
    <property type="nucleotide sequence ID" value="XM_022869958.1"/>
</dbReference>
<dbReference type="Proteomes" id="UP000515121">
    <property type="component" value="Unplaced"/>
</dbReference>
<name>A0A6P5XBL9_DURZI</name>
<evidence type="ECO:0000256" key="1">
    <source>
        <dbReference type="SAM" id="MobiDB-lite"/>
    </source>
</evidence>
<organism evidence="2 3">
    <name type="scientific">Durio zibethinus</name>
    <name type="common">Durian</name>
    <dbReference type="NCBI Taxonomy" id="66656"/>
    <lineage>
        <taxon>Eukaryota</taxon>
        <taxon>Viridiplantae</taxon>
        <taxon>Streptophyta</taxon>
        <taxon>Embryophyta</taxon>
        <taxon>Tracheophyta</taxon>
        <taxon>Spermatophyta</taxon>
        <taxon>Magnoliopsida</taxon>
        <taxon>eudicotyledons</taxon>
        <taxon>Gunneridae</taxon>
        <taxon>Pentapetalae</taxon>
        <taxon>rosids</taxon>
        <taxon>malvids</taxon>
        <taxon>Malvales</taxon>
        <taxon>Malvaceae</taxon>
        <taxon>Helicteroideae</taxon>
        <taxon>Durio</taxon>
    </lineage>
</organism>
<gene>
    <name evidence="3" type="primary">LOC111282052</name>
</gene>
<feature type="region of interest" description="Disordered" evidence="1">
    <location>
        <begin position="128"/>
        <end position="220"/>
    </location>
</feature>
<evidence type="ECO:0000313" key="3">
    <source>
        <dbReference type="RefSeq" id="XP_022725693.1"/>
    </source>
</evidence>
<keyword evidence="2" id="KW-1185">Reference proteome</keyword>
<sequence>MSNRKKCSAATAVGSDEVEQLLQSAQDEVLLKLSVDSHMSRVAPDYLDPDLHRRFQALRSRPSSSQSKSHSLQQKQSSAAQPSKPRQEQKEEEKKERISKVAVVDNVDEELRGVLGDDLSARFAALKASLSSSSNPTPVAASTTNEVRIGLEKSNGDYDEEDEVEKVIQWAIDAARLDPSPPSDDDNDQIDSDSDDNDSDDDDDPKHKNKEPKSSCYMMK</sequence>
<accession>A0A6P5XBL9</accession>
<dbReference type="AlphaFoldDB" id="A0A6P5XBL9"/>
<feature type="compositionally biased region" description="Acidic residues" evidence="1">
    <location>
        <begin position="183"/>
        <end position="203"/>
    </location>
</feature>
<dbReference type="GeneID" id="111282052"/>
<proteinExistence type="predicted"/>
<reference evidence="3" key="1">
    <citation type="submission" date="2025-08" db="UniProtKB">
        <authorList>
            <consortium name="RefSeq"/>
        </authorList>
    </citation>
    <scope>IDENTIFICATION</scope>
    <source>
        <tissue evidence="3">Fruit stalk</tissue>
    </source>
</reference>
<protein>
    <submittedName>
        <fullName evidence="3">Coiled-coil domain-containing protein 1 isoform X1</fullName>
    </submittedName>
</protein>
<feature type="compositionally biased region" description="Basic and acidic residues" evidence="1">
    <location>
        <begin position="85"/>
        <end position="98"/>
    </location>
</feature>
<evidence type="ECO:0000313" key="2">
    <source>
        <dbReference type="Proteomes" id="UP000515121"/>
    </source>
</evidence>
<feature type="compositionally biased region" description="Low complexity" evidence="1">
    <location>
        <begin position="57"/>
        <end position="84"/>
    </location>
</feature>
<feature type="region of interest" description="Disordered" evidence="1">
    <location>
        <begin position="57"/>
        <end position="98"/>
    </location>
</feature>